<evidence type="ECO:0000313" key="3">
    <source>
        <dbReference type="WBParaSite" id="Gr19_v10_g15277.t1"/>
    </source>
</evidence>
<evidence type="ECO:0000256" key="1">
    <source>
        <dbReference type="ARBA" id="ARBA00009336"/>
    </source>
</evidence>
<dbReference type="WBParaSite" id="Gr19_v10_g15277.t1">
    <property type="protein sequence ID" value="Gr19_v10_g15277.t1"/>
    <property type="gene ID" value="Gr19_v10_g15277"/>
</dbReference>
<proteinExistence type="inferred from homology"/>
<name>A0A914HAG8_GLORO</name>
<comment type="similarity">
    <text evidence="1">Belongs to the glycosyl hydrolase 18 family.</text>
</comment>
<keyword evidence="2" id="KW-1185">Reference proteome</keyword>
<protein>
    <submittedName>
        <fullName evidence="3">Chitinase</fullName>
    </submittedName>
</protein>
<accession>A0A914HAG8</accession>
<organism evidence="2 3">
    <name type="scientific">Globodera rostochiensis</name>
    <name type="common">Golden nematode worm</name>
    <name type="synonym">Heterodera rostochiensis</name>
    <dbReference type="NCBI Taxonomy" id="31243"/>
    <lineage>
        <taxon>Eukaryota</taxon>
        <taxon>Metazoa</taxon>
        <taxon>Ecdysozoa</taxon>
        <taxon>Nematoda</taxon>
        <taxon>Chromadorea</taxon>
        <taxon>Rhabditida</taxon>
        <taxon>Tylenchina</taxon>
        <taxon>Tylenchomorpha</taxon>
        <taxon>Tylenchoidea</taxon>
        <taxon>Heteroderidae</taxon>
        <taxon>Heteroderinae</taxon>
        <taxon>Globodera</taxon>
    </lineage>
</organism>
<dbReference type="InterPro" id="IPR017853">
    <property type="entry name" value="GH"/>
</dbReference>
<dbReference type="GO" id="GO:0070492">
    <property type="term" value="F:oligosaccharide binding"/>
    <property type="evidence" value="ECO:0007669"/>
    <property type="project" value="TreeGrafter"/>
</dbReference>
<evidence type="ECO:0000313" key="2">
    <source>
        <dbReference type="Proteomes" id="UP000887572"/>
    </source>
</evidence>
<dbReference type="SUPFAM" id="SSF51445">
    <property type="entry name" value="(Trans)glycosidases"/>
    <property type="match status" value="1"/>
</dbReference>
<dbReference type="GO" id="GO:0012505">
    <property type="term" value="C:endomembrane system"/>
    <property type="evidence" value="ECO:0007669"/>
    <property type="project" value="TreeGrafter"/>
</dbReference>
<dbReference type="AlphaFoldDB" id="A0A914HAG8"/>
<reference evidence="3" key="1">
    <citation type="submission" date="2022-11" db="UniProtKB">
        <authorList>
            <consortium name="WormBaseParasite"/>
        </authorList>
    </citation>
    <scope>IDENTIFICATION</scope>
</reference>
<dbReference type="Proteomes" id="UP000887572">
    <property type="component" value="Unplaced"/>
</dbReference>
<dbReference type="PANTHER" id="PTHR46066:SF2">
    <property type="entry name" value="CHITINASE DOMAIN-CONTAINING PROTEIN 1"/>
    <property type="match status" value="1"/>
</dbReference>
<dbReference type="PANTHER" id="PTHR46066">
    <property type="entry name" value="CHITINASE DOMAIN-CONTAINING PROTEIN 1 FAMILY MEMBER"/>
    <property type="match status" value="1"/>
</dbReference>
<sequence>MDKVSKRGKCGRASVRSARSEFTECGVGKGAMPGGKGGRASARSARSEFTECGGGYMEMLAFPDAKLSFISNIGEHQLTFGPSGKVFYPSKRSIELRLQLAETMGLGGVAIWDLGQGLDHFTTVL</sequence>